<protein>
    <recommendedName>
        <fullName evidence="3">Glycosyltransferase 2-like domain-containing protein</fullName>
    </recommendedName>
</protein>
<organism evidence="4">
    <name type="scientific">Darwinula stevensoni</name>
    <dbReference type="NCBI Taxonomy" id="69355"/>
    <lineage>
        <taxon>Eukaryota</taxon>
        <taxon>Metazoa</taxon>
        <taxon>Ecdysozoa</taxon>
        <taxon>Arthropoda</taxon>
        <taxon>Crustacea</taxon>
        <taxon>Oligostraca</taxon>
        <taxon>Ostracoda</taxon>
        <taxon>Podocopa</taxon>
        <taxon>Podocopida</taxon>
        <taxon>Darwinulocopina</taxon>
        <taxon>Darwinuloidea</taxon>
        <taxon>Darwinulidae</taxon>
        <taxon>Darwinula</taxon>
    </lineage>
</organism>
<evidence type="ECO:0000313" key="4">
    <source>
        <dbReference type="EMBL" id="CAD7240348.1"/>
    </source>
</evidence>
<reference evidence="4" key="1">
    <citation type="submission" date="2020-11" db="EMBL/GenBank/DDBJ databases">
        <authorList>
            <person name="Tran Van P."/>
        </authorList>
    </citation>
    <scope>NUCLEOTIDE SEQUENCE</scope>
</reference>
<dbReference type="Proteomes" id="UP000677054">
    <property type="component" value="Unassembled WGS sequence"/>
</dbReference>
<gene>
    <name evidence="4" type="ORF">DSTB1V02_LOCUS373</name>
</gene>
<evidence type="ECO:0000259" key="3">
    <source>
        <dbReference type="Pfam" id="PF00535"/>
    </source>
</evidence>
<keyword evidence="5" id="KW-1185">Reference proteome</keyword>
<feature type="transmembrane region" description="Helical" evidence="2">
    <location>
        <begin position="273"/>
        <end position="292"/>
    </location>
</feature>
<keyword evidence="2" id="KW-1133">Transmembrane helix</keyword>
<name>A0A7R9A225_9CRUS</name>
<dbReference type="InterPro" id="IPR001173">
    <property type="entry name" value="Glyco_trans_2-like"/>
</dbReference>
<evidence type="ECO:0000256" key="1">
    <source>
        <dbReference type="ARBA" id="ARBA00023157"/>
    </source>
</evidence>
<dbReference type="Gene3D" id="3.90.550.10">
    <property type="entry name" value="Spore Coat Polysaccharide Biosynthesis Protein SpsA, Chain A"/>
    <property type="match status" value="1"/>
</dbReference>
<dbReference type="InterPro" id="IPR029044">
    <property type="entry name" value="Nucleotide-diphossugar_trans"/>
</dbReference>
<dbReference type="GO" id="GO:0005112">
    <property type="term" value="F:Notch binding"/>
    <property type="evidence" value="ECO:0007669"/>
    <property type="project" value="TreeGrafter"/>
</dbReference>
<proteinExistence type="predicted"/>
<feature type="domain" description="Glycosyltransferase 2-like" evidence="3">
    <location>
        <begin position="393"/>
        <end position="437"/>
    </location>
</feature>
<dbReference type="Pfam" id="PF00535">
    <property type="entry name" value="Glycos_transf_2"/>
    <property type="match status" value="1"/>
</dbReference>
<accession>A0A7R9A225</accession>
<evidence type="ECO:0000256" key="2">
    <source>
        <dbReference type="SAM" id="Phobius"/>
    </source>
</evidence>
<keyword evidence="2" id="KW-0472">Membrane</keyword>
<keyword evidence="1" id="KW-1015">Disulfide bond</keyword>
<dbReference type="GO" id="GO:0006493">
    <property type="term" value="P:protein O-linked glycosylation"/>
    <property type="evidence" value="ECO:0007669"/>
    <property type="project" value="TreeGrafter"/>
</dbReference>
<dbReference type="SUPFAM" id="SSF53448">
    <property type="entry name" value="Nucleotide-diphospho-sugar transferases"/>
    <property type="match status" value="1"/>
</dbReference>
<dbReference type="GO" id="GO:0008593">
    <property type="term" value="P:regulation of Notch signaling pathway"/>
    <property type="evidence" value="ECO:0007669"/>
    <property type="project" value="TreeGrafter"/>
</dbReference>
<dbReference type="GO" id="GO:0004653">
    <property type="term" value="F:polypeptide N-acetylgalactosaminyltransferase activity"/>
    <property type="evidence" value="ECO:0007669"/>
    <property type="project" value="TreeGrafter"/>
</dbReference>
<dbReference type="EMBL" id="CAJPEV010000025">
    <property type="protein sequence ID" value="CAG0878993.1"/>
    <property type="molecule type" value="Genomic_DNA"/>
</dbReference>
<dbReference type="OrthoDB" id="6119243at2759"/>
<evidence type="ECO:0000313" key="5">
    <source>
        <dbReference type="Proteomes" id="UP000677054"/>
    </source>
</evidence>
<dbReference type="GO" id="GO:0005794">
    <property type="term" value="C:Golgi apparatus"/>
    <property type="evidence" value="ECO:0007669"/>
    <property type="project" value="TreeGrafter"/>
</dbReference>
<dbReference type="PANTHER" id="PTHR11675:SF63">
    <property type="entry name" value="POLYPEPTIDE N-ACETYLGALACTOSAMINYLTRANSFERASE"/>
    <property type="match status" value="1"/>
</dbReference>
<dbReference type="AlphaFoldDB" id="A0A7R9A225"/>
<keyword evidence="2" id="KW-0812">Transmembrane</keyword>
<sequence>MTSQEKEDCGIPLCVNDRVVYIDEDEVCYTGTIQWIGDLEDKEGLVGVQFDSPLRLSSIPLGDDSTESQYFVPASALLKASNLVSKDCEKLDNAELEHSDISFCQADKHWLHEVSGGGGSESDEERLGAYGDGLDEAKDDSGPLIKETQSKAVDALTAMMLIVMMGVVKNACMHQEKVQIPSLLVGEEESGCKQEVTTEESEVPCKELGELHDASMKELRENICAVFGKVSTKSLHLDDLCGHLGISKRQLRTFLLSNAESFSLSSDNKYKDFFCGVFFASATWTLLIILYFDSVSFKEKQKNSGSRLRLVARYERPKLELGPQNQNSPFIVNTSDPGFIHNERDFEFRQEGYKKYAFNALISERIGEFRDIPDTRHVLCKTQKRFLALPATTVVICFYNEAKSVLVRTVTTVIRRTSSDILQGIILVDDCSDDGIPSYYLMVIIPVSVFVDFLEVERLERPLLAIACHFRLASK</sequence>
<dbReference type="PANTHER" id="PTHR11675">
    <property type="entry name" value="N-ACETYLGALACTOSAMINYLTRANSFERASE"/>
    <property type="match status" value="1"/>
</dbReference>
<dbReference type="EMBL" id="LR899542">
    <property type="protein sequence ID" value="CAD7240348.1"/>
    <property type="molecule type" value="Genomic_DNA"/>
</dbReference>